<evidence type="ECO:0008006" key="4">
    <source>
        <dbReference type="Google" id="ProtNLM"/>
    </source>
</evidence>
<dbReference type="AlphaFoldDB" id="A0A4Z1NYY4"/>
<keyword evidence="3" id="KW-1185">Reference proteome</keyword>
<protein>
    <recommendedName>
        <fullName evidence="4">C2H2-type domain-containing protein</fullName>
    </recommendedName>
</protein>
<feature type="compositionally biased region" description="Acidic residues" evidence="1">
    <location>
        <begin position="252"/>
        <end position="262"/>
    </location>
</feature>
<reference evidence="2 3" key="1">
    <citation type="submission" date="2019-04" db="EMBL/GenBank/DDBJ databases">
        <title>High contiguity whole genome sequence and gene annotation resource for two Venturia nashicola isolates.</title>
        <authorList>
            <person name="Prokchorchik M."/>
            <person name="Won K."/>
            <person name="Lee Y."/>
            <person name="Choi E.D."/>
            <person name="Segonzac C."/>
            <person name="Sohn K.H."/>
        </authorList>
    </citation>
    <scope>NUCLEOTIDE SEQUENCE [LARGE SCALE GENOMIC DNA]</scope>
    <source>
        <strain evidence="2 3">PRI2</strain>
    </source>
</reference>
<dbReference type="PANTHER" id="PTHR23225">
    <property type="entry name" value="ZINC FINGER PROTEIN"/>
    <property type="match status" value="1"/>
</dbReference>
<comment type="caution">
    <text evidence="2">The sequence shown here is derived from an EMBL/GenBank/DDBJ whole genome shotgun (WGS) entry which is preliminary data.</text>
</comment>
<feature type="compositionally biased region" description="Basic and acidic residues" evidence="1">
    <location>
        <begin position="237"/>
        <end position="251"/>
    </location>
</feature>
<gene>
    <name evidence="2" type="ORF">E6O75_ATG11562</name>
</gene>
<dbReference type="STRING" id="86259.A0A4Z1NYY4"/>
<dbReference type="EMBL" id="SNSC02000018">
    <property type="protein sequence ID" value="TID16444.1"/>
    <property type="molecule type" value="Genomic_DNA"/>
</dbReference>
<dbReference type="GO" id="GO:0003700">
    <property type="term" value="F:DNA-binding transcription factor activity"/>
    <property type="evidence" value="ECO:0007669"/>
    <property type="project" value="InterPro"/>
</dbReference>
<evidence type="ECO:0000313" key="2">
    <source>
        <dbReference type="EMBL" id="TID16444.1"/>
    </source>
</evidence>
<name>A0A4Z1NYY4_9PEZI</name>
<proteinExistence type="predicted"/>
<dbReference type="InterPro" id="IPR039970">
    <property type="entry name" value="TF_Grauzone"/>
</dbReference>
<accession>A0A4Z1NYY4</accession>
<feature type="region of interest" description="Disordered" evidence="1">
    <location>
        <begin position="235"/>
        <end position="306"/>
    </location>
</feature>
<dbReference type="PANTHER" id="PTHR23225:SF2">
    <property type="entry name" value="AT09679P-RELATED"/>
    <property type="match status" value="1"/>
</dbReference>
<evidence type="ECO:0000256" key="1">
    <source>
        <dbReference type="SAM" id="MobiDB-lite"/>
    </source>
</evidence>
<evidence type="ECO:0000313" key="3">
    <source>
        <dbReference type="Proteomes" id="UP000298493"/>
    </source>
</evidence>
<organism evidence="2 3">
    <name type="scientific">Venturia nashicola</name>
    <dbReference type="NCBI Taxonomy" id="86259"/>
    <lineage>
        <taxon>Eukaryota</taxon>
        <taxon>Fungi</taxon>
        <taxon>Dikarya</taxon>
        <taxon>Ascomycota</taxon>
        <taxon>Pezizomycotina</taxon>
        <taxon>Dothideomycetes</taxon>
        <taxon>Pleosporomycetidae</taxon>
        <taxon>Venturiales</taxon>
        <taxon>Venturiaceae</taxon>
        <taxon>Venturia</taxon>
    </lineage>
</organism>
<dbReference type="Proteomes" id="UP000298493">
    <property type="component" value="Unassembled WGS sequence"/>
</dbReference>
<sequence>MEYQHGLENLPQIYYSDDFSATSRWPYHVQASASLMSQSPSNQSPILIGIGLHSDTADYDFSFADLNDRYVQGLNASPFSSELLYTERKSNDSALYPSYDTSFPELHRQCSPLTDGSSSPSQTCDTYSASHTDELHHQYSMDFKHAIGSSVEFSQGYLPHGNNIDFARRPSDIPFGGGCSISLDKIQNFQDTAFEYDHVHASSEIDAECDSDQECHNIPPIRQLSIMPYIEDEDIGESIKDESIRDSMSDRFDDEEEEDDPEYNPKSGRRNSKPTRTRPTTTRRNSRTRKLSTSSSTKSRIARPKKTKSISTILLRAFPCPLAEYGCQSTFMSKNEWKRHVSTKHIKLGFWRCDMCSPTTDQHSITYNDFNRKDLFTQHLRRMHATHPFSLAADPAGYTDGQTVISDEAVQKHQGRCYISLRSNPPRSGCLFCSKTFRGEGSWEERMEHVGAHFEAERKRVGGAMGCEGWRVDEGLRDWLEDEGLIERGVGGKGEWRIGDGRPRRRDSVFG</sequence>
<feature type="compositionally biased region" description="Basic residues" evidence="1">
    <location>
        <begin position="267"/>
        <end position="276"/>
    </location>
</feature>